<organism evidence="1 2">
    <name type="scientific">Candidatus Wolfebacteria bacterium GW2011_GWC1_43_10</name>
    <dbReference type="NCBI Taxonomy" id="1619011"/>
    <lineage>
        <taxon>Bacteria</taxon>
        <taxon>Candidatus Wolfeibacteriota</taxon>
    </lineage>
</organism>
<evidence type="ECO:0000313" key="1">
    <source>
        <dbReference type="EMBL" id="KKS81603.1"/>
    </source>
</evidence>
<dbReference type="AlphaFoldDB" id="A0A0G1F426"/>
<gene>
    <name evidence="1" type="ORF">UV58_C0019G0004</name>
</gene>
<comment type="caution">
    <text evidence="1">The sequence shown here is derived from an EMBL/GenBank/DDBJ whole genome shotgun (WGS) entry which is preliminary data.</text>
</comment>
<dbReference type="Pfam" id="PF13366">
    <property type="entry name" value="PDDEXK_3"/>
    <property type="match status" value="1"/>
</dbReference>
<dbReference type="EMBL" id="LCFA01000019">
    <property type="protein sequence ID" value="KKS81603.1"/>
    <property type="molecule type" value="Genomic_DNA"/>
</dbReference>
<dbReference type="Proteomes" id="UP000034810">
    <property type="component" value="Unassembled WGS sequence"/>
</dbReference>
<protein>
    <recommendedName>
        <fullName evidence="3">GxxExxY protein</fullName>
    </recommendedName>
</protein>
<evidence type="ECO:0000313" key="2">
    <source>
        <dbReference type="Proteomes" id="UP000034810"/>
    </source>
</evidence>
<dbReference type="NCBIfam" id="TIGR04256">
    <property type="entry name" value="GxxExxY"/>
    <property type="match status" value="1"/>
</dbReference>
<name>A0A0G1F426_9BACT</name>
<accession>A0A0G1F426</accession>
<sequence length="129" mass="15410">MKDNNKIIYPELSYLIVGICFDVHNEKGRFLKERQYGDVLEERFKIAKIPYKREERVLDSGNITDFTLYGKIILEIKAKRLIGKDDFYQIQRYLQSTGMKLGILINFRNRYLKPMRVIRIDTDTKRKSV</sequence>
<evidence type="ECO:0008006" key="3">
    <source>
        <dbReference type="Google" id="ProtNLM"/>
    </source>
</evidence>
<reference evidence="1 2" key="1">
    <citation type="journal article" date="2015" name="Nature">
        <title>rRNA introns, odd ribosomes, and small enigmatic genomes across a large radiation of phyla.</title>
        <authorList>
            <person name="Brown C.T."/>
            <person name="Hug L.A."/>
            <person name="Thomas B.C."/>
            <person name="Sharon I."/>
            <person name="Castelle C.J."/>
            <person name="Singh A."/>
            <person name="Wilkins M.J."/>
            <person name="Williams K.H."/>
            <person name="Banfield J.F."/>
        </authorList>
    </citation>
    <scope>NUCLEOTIDE SEQUENCE [LARGE SCALE GENOMIC DNA]</scope>
</reference>
<dbReference type="InterPro" id="IPR026350">
    <property type="entry name" value="GxxExxY"/>
</dbReference>
<proteinExistence type="predicted"/>